<dbReference type="Proteomes" id="UP000326582">
    <property type="component" value="Chromosome 5"/>
</dbReference>
<evidence type="ECO:0000313" key="1">
    <source>
        <dbReference type="EMBL" id="QFZ29114.1"/>
    </source>
</evidence>
<gene>
    <name evidence="1" type="ORF">EJF14_50343</name>
</gene>
<accession>A0ACD0WNF6</accession>
<evidence type="ECO:0000313" key="2">
    <source>
        <dbReference type="Proteomes" id="UP000326582"/>
    </source>
</evidence>
<dbReference type="EMBL" id="CP038488">
    <property type="protein sequence ID" value="QFZ29114.1"/>
    <property type="molecule type" value="Genomic_DNA"/>
</dbReference>
<sequence length="671" mass="76339">MVFTCTRPRDPTRRKGLPPHASKSEHLAMNPFSKPHTNSGQSRWASNKQSLPLYKDKPSASKSAFSPARGSRSKRVMLFRVFVSTLALYIFYYFVTSDKSASLFQSSSASSWAEAKKEVRDVFLESWAAYEADAWGKDVYHPVKGSGENMGPKPLGWMVVDSLDTLLIMECQEEFNRAKRWVKEDLSYDFDYNVNVFETTIRMLGGLLSAYHLSNDDVFVDKAAKLANSLIGGFNSPTGIPYSSVNLKTGEGIKNHVDNGASSTAEAATLQLEFRYLAKLTGEDLYWKAAEKIMEVLDKNQPKDGLVPIFVQPDTGKYQGNLIRLGSRGDSYYEYLLKQHLQTNNKEPIYWQMYKESVDGVKKHLVGKSKPNGLTFIGELEKGIGGPLSPKMDHLVCFYGGLLALGATNGLPLKEAKKSPYWSQDKADDMKLAEELTYSCYKMYKDVETGLSPEIVVFNTDPSKDEDFTIKPADRHNLQRPETVESLYYLYQITGDEKYREWGYEIFQSFQKYTRVLTADNKISYTSLNDVTTTKPSYRDNMESFWLAETLKYLYLLFDDENKLPLNKYVFNTEAHPFPRFDMAPLFSTGWSRPIDDPRNEHVYEKCVGTADETEKRPEPKIDKKNPPQAAPAAKKVDEEMKEEVKKDPSLKDDEGKKQRKVEEALKDLQS</sequence>
<organism evidence="1 2">
    <name type="scientific">Clavispora lusitaniae</name>
    <name type="common">Candida lusitaniae</name>
    <dbReference type="NCBI Taxonomy" id="36911"/>
    <lineage>
        <taxon>Eukaryota</taxon>
        <taxon>Fungi</taxon>
        <taxon>Dikarya</taxon>
        <taxon>Ascomycota</taxon>
        <taxon>Saccharomycotina</taxon>
        <taxon>Pichiomycetes</taxon>
        <taxon>Metschnikowiaceae</taxon>
        <taxon>Clavispora</taxon>
    </lineage>
</organism>
<protein>
    <submittedName>
        <fullName evidence="1">Mannosyl-oligosaccharide 1,2-alpha-mannosidase</fullName>
    </submittedName>
</protein>
<proteinExistence type="predicted"/>
<keyword evidence="2" id="KW-1185">Reference proteome</keyword>
<name>A0ACD0WNF6_CLALS</name>
<reference evidence="2" key="1">
    <citation type="journal article" date="2019" name="MBio">
        <title>Comparative genomics for the elucidation of multidrug resistance (MDR) in Candida lusitaniae.</title>
        <authorList>
            <person name="Kannan A."/>
            <person name="Asner S.A."/>
            <person name="Trachsel E."/>
            <person name="Kelly S."/>
            <person name="Parker J."/>
            <person name="Sanglard D."/>
        </authorList>
    </citation>
    <scope>NUCLEOTIDE SEQUENCE [LARGE SCALE GENOMIC DNA]</scope>
    <source>
        <strain evidence="2">P1</strain>
    </source>
</reference>